<dbReference type="AlphaFoldDB" id="A0A4D5S5D0"/>
<keyword evidence="1" id="KW-0812">Transmembrane</keyword>
<evidence type="ECO:0008006" key="4">
    <source>
        <dbReference type="Google" id="ProtNLM"/>
    </source>
</evidence>
<dbReference type="VEuPathDB" id="VectorBase:ISCI014193"/>
<reference evidence="3" key="1">
    <citation type="submission" date="2019-04" db="EMBL/GenBank/DDBJ databases">
        <title>An insight into the mialome of Ixodes scapularis.</title>
        <authorList>
            <person name="Ribeiro J.M."/>
            <person name="Mather T.N."/>
            <person name="Karim S."/>
        </authorList>
    </citation>
    <scope>NUCLEOTIDE SEQUENCE</scope>
</reference>
<feature type="transmembrane region" description="Helical" evidence="1">
    <location>
        <begin position="36"/>
        <end position="63"/>
    </location>
</feature>
<feature type="chain" id="PRO_5020025335" description="Secreted protein" evidence="2">
    <location>
        <begin position="19"/>
        <end position="261"/>
    </location>
</feature>
<evidence type="ECO:0000313" key="3">
    <source>
        <dbReference type="EMBL" id="MOY44156.1"/>
    </source>
</evidence>
<protein>
    <recommendedName>
        <fullName evidence="4">Secreted protein</fullName>
    </recommendedName>
</protein>
<organism evidence="3">
    <name type="scientific">Ixodes scapularis</name>
    <name type="common">Black-legged tick</name>
    <name type="synonym">Deer tick</name>
    <dbReference type="NCBI Taxonomy" id="6945"/>
    <lineage>
        <taxon>Eukaryota</taxon>
        <taxon>Metazoa</taxon>
        <taxon>Ecdysozoa</taxon>
        <taxon>Arthropoda</taxon>
        <taxon>Chelicerata</taxon>
        <taxon>Arachnida</taxon>
        <taxon>Acari</taxon>
        <taxon>Parasitiformes</taxon>
        <taxon>Ixodida</taxon>
        <taxon>Ixodoidea</taxon>
        <taxon>Ixodidae</taxon>
        <taxon>Ixodinae</taxon>
        <taxon>Ixodes</taxon>
    </lineage>
</organism>
<proteinExistence type="predicted"/>
<sequence length="261" mass="30118">MSYAYLFSFSALFVLVSSRSINPSRSWVQGWIPSHFTVSFFPLPCIFLSPFCHFFLTFFYMQLLRYDHTYHKMLDSLTVRFQFRNLSIVFVLHCDTFHGCFNGCTAWARFLVLFSASHCYIGLAEHYLVVHQIPCQNARETQNPSIGSPSTAKHFRNLDLCVIFCLPLVCALLKGEHWSWSFLSYFMTKLNETAQACSALCADFRYLVISSVRRIVLKIIKTCLPLFGGTIRKKLLNKISFSTHGQILQSVKNTMLEVLLR</sequence>
<name>A0A4D5S5D0_IXOSC</name>
<keyword evidence="1" id="KW-0472">Membrane</keyword>
<accession>A0A4D5S5D0</accession>
<keyword evidence="1" id="KW-1133">Transmembrane helix</keyword>
<feature type="signal peptide" evidence="2">
    <location>
        <begin position="1"/>
        <end position="18"/>
    </location>
</feature>
<keyword evidence="2" id="KW-0732">Signal</keyword>
<dbReference type="VEuPathDB" id="VectorBase:ISCW014193"/>
<dbReference type="EMBL" id="GHJT01010185">
    <property type="protein sequence ID" value="MOY44156.1"/>
    <property type="molecule type" value="Transcribed_RNA"/>
</dbReference>
<evidence type="ECO:0000256" key="1">
    <source>
        <dbReference type="SAM" id="Phobius"/>
    </source>
</evidence>
<evidence type="ECO:0000256" key="2">
    <source>
        <dbReference type="SAM" id="SignalP"/>
    </source>
</evidence>